<proteinExistence type="predicted"/>
<dbReference type="Proteomes" id="UP000694863">
    <property type="component" value="Unplaced"/>
</dbReference>
<name>A0AC55D991_ECHTE</name>
<dbReference type="RefSeq" id="XP_045148311.1">
    <property type="nucleotide sequence ID" value="XM_045292376.1"/>
</dbReference>
<organism evidence="1 2">
    <name type="scientific">Echinops telfairi</name>
    <name type="common">Lesser hedgehog tenrec</name>
    <dbReference type="NCBI Taxonomy" id="9371"/>
    <lineage>
        <taxon>Eukaryota</taxon>
        <taxon>Metazoa</taxon>
        <taxon>Chordata</taxon>
        <taxon>Craniata</taxon>
        <taxon>Vertebrata</taxon>
        <taxon>Euteleostomi</taxon>
        <taxon>Mammalia</taxon>
        <taxon>Eutheria</taxon>
        <taxon>Afrotheria</taxon>
        <taxon>Tenrecidae</taxon>
        <taxon>Tenrecinae</taxon>
        <taxon>Echinops</taxon>
    </lineage>
</organism>
<reference evidence="2" key="1">
    <citation type="submission" date="2025-08" db="UniProtKB">
        <authorList>
            <consortium name="RefSeq"/>
        </authorList>
    </citation>
    <scope>IDENTIFICATION</scope>
</reference>
<keyword evidence="1" id="KW-1185">Reference proteome</keyword>
<protein>
    <submittedName>
        <fullName evidence="2">Zinc finger protein 444</fullName>
    </submittedName>
</protein>
<accession>A0AC55D991</accession>
<evidence type="ECO:0000313" key="2">
    <source>
        <dbReference type="RefSeq" id="XP_045148311.1"/>
    </source>
</evidence>
<gene>
    <name evidence="2" type="primary">ZNF444</name>
</gene>
<sequence>MLSLEHRGPQKITSGTTCGPRAASLTPLPYTVTPSRHRLSGRDSAAGPEGPGTGDTQATRAYKQEPGSPPLVPLVPGLPSFPAAPGAVSCPECAFAI</sequence>
<evidence type="ECO:0000313" key="1">
    <source>
        <dbReference type="Proteomes" id="UP000694863"/>
    </source>
</evidence>